<dbReference type="EMBL" id="CAJFDI010000002">
    <property type="protein sequence ID" value="CAD5214170.1"/>
    <property type="molecule type" value="Genomic_DNA"/>
</dbReference>
<protein>
    <submittedName>
        <fullName evidence="2">(pine wood nematode) hypothetical protein</fullName>
    </submittedName>
</protein>
<reference evidence="2" key="2">
    <citation type="submission" date="2020-09" db="EMBL/GenBank/DDBJ databases">
        <authorList>
            <person name="Kikuchi T."/>
        </authorList>
    </citation>
    <scope>NUCLEOTIDE SEQUENCE</scope>
    <source>
        <strain evidence="2">Ka4C1</strain>
    </source>
</reference>
<keyword evidence="4" id="KW-1185">Reference proteome</keyword>
<dbReference type="Proteomes" id="UP000659654">
    <property type="component" value="Unassembled WGS sequence"/>
</dbReference>
<dbReference type="Proteomes" id="UP000582659">
    <property type="component" value="Unassembled WGS sequence"/>
</dbReference>
<organism evidence="3 5">
    <name type="scientific">Bursaphelenchus xylophilus</name>
    <name type="common">Pinewood nematode worm</name>
    <name type="synonym">Aphelenchoides xylophilus</name>
    <dbReference type="NCBI Taxonomy" id="6326"/>
    <lineage>
        <taxon>Eukaryota</taxon>
        <taxon>Metazoa</taxon>
        <taxon>Ecdysozoa</taxon>
        <taxon>Nematoda</taxon>
        <taxon>Chromadorea</taxon>
        <taxon>Rhabditida</taxon>
        <taxon>Tylenchina</taxon>
        <taxon>Tylenchomorpha</taxon>
        <taxon>Aphelenchoidea</taxon>
        <taxon>Aphelenchoididae</taxon>
        <taxon>Bursaphelenchus</taxon>
    </lineage>
</organism>
<evidence type="ECO:0000313" key="4">
    <source>
        <dbReference type="Proteomes" id="UP000659654"/>
    </source>
</evidence>
<dbReference type="EMBL" id="CAJFCV020000002">
    <property type="protein sequence ID" value="CAG9094301.1"/>
    <property type="molecule type" value="Genomic_DNA"/>
</dbReference>
<name>A0A1I7SCD4_BURXY</name>
<evidence type="ECO:0000313" key="2">
    <source>
        <dbReference type="EMBL" id="CAD5214170.1"/>
    </source>
</evidence>
<gene>
    <name evidence="2" type="ORF">BXYJ_LOCUS3396</name>
</gene>
<feature type="region of interest" description="Disordered" evidence="1">
    <location>
        <begin position="40"/>
        <end position="66"/>
    </location>
</feature>
<evidence type="ECO:0000256" key="1">
    <source>
        <dbReference type="SAM" id="MobiDB-lite"/>
    </source>
</evidence>
<sequence>MCLLCRCCLPSYEEAMEDSFPLYDEEFTFLPPPYYPAPRFEPQLPGIAEDSSEEVDEAPPFFDDVTSPEMIYNPYDHGEDYSTSEDRWEQLERLAQTVDWSKFEEEEARRNQ</sequence>
<evidence type="ECO:0000313" key="3">
    <source>
        <dbReference type="Proteomes" id="UP000095284"/>
    </source>
</evidence>
<accession>A0A1I7SCD4</accession>
<dbReference type="Proteomes" id="UP000095284">
    <property type="component" value="Unplaced"/>
</dbReference>
<dbReference type="WBParaSite" id="BXY_1068500.1">
    <property type="protein sequence ID" value="BXY_1068500.1"/>
    <property type="gene ID" value="BXY_1068500"/>
</dbReference>
<proteinExistence type="predicted"/>
<evidence type="ECO:0000313" key="5">
    <source>
        <dbReference type="WBParaSite" id="BXY_1068500.1"/>
    </source>
</evidence>
<reference evidence="5" key="1">
    <citation type="submission" date="2016-11" db="UniProtKB">
        <authorList>
            <consortium name="WormBaseParasite"/>
        </authorList>
    </citation>
    <scope>IDENTIFICATION</scope>
</reference>
<dbReference type="AlphaFoldDB" id="A0A1I7SCD4"/>